<feature type="transmembrane region" description="Helical" evidence="8">
    <location>
        <begin position="237"/>
        <end position="256"/>
    </location>
</feature>
<feature type="transmembrane region" description="Helical" evidence="8">
    <location>
        <begin position="6"/>
        <end position="24"/>
    </location>
</feature>
<dbReference type="HOGENOM" id="CLU_023982_3_1_3"/>
<evidence type="ECO:0000256" key="6">
    <source>
        <dbReference type="ARBA" id="ARBA00023136"/>
    </source>
</evidence>
<keyword evidence="7" id="KW-0479">Metal-binding</keyword>
<keyword evidence="10" id="KW-1185">Reference proteome</keyword>
<keyword evidence="7" id="KW-0460">Magnesium</keyword>
<feature type="transmembrane region" description="Helical" evidence="8">
    <location>
        <begin position="136"/>
        <end position="158"/>
    </location>
</feature>
<evidence type="ECO:0000256" key="5">
    <source>
        <dbReference type="ARBA" id="ARBA00022989"/>
    </source>
</evidence>
<keyword evidence="2" id="KW-1003">Cell membrane</keyword>
<keyword evidence="5 8" id="KW-1133">Transmembrane helix</keyword>
<dbReference type="GO" id="GO:0044038">
    <property type="term" value="P:cell wall macromolecule biosynthetic process"/>
    <property type="evidence" value="ECO:0007669"/>
    <property type="project" value="TreeGrafter"/>
</dbReference>
<evidence type="ECO:0000256" key="4">
    <source>
        <dbReference type="ARBA" id="ARBA00022692"/>
    </source>
</evidence>
<keyword evidence="6 8" id="KW-0472">Membrane</keyword>
<dbReference type="RefSeq" id="WP_015153276.1">
    <property type="nucleotide sequence ID" value="NC_019695.1"/>
</dbReference>
<name>K9TWF4_CHRTP</name>
<protein>
    <submittedName>
        <fullName evidence="9">Glycosyl transferase, family 4, conserved region</fullName>
    </submittedName>
</protein>
<dbReference type="GO" id="GO:0046872">
    <property type="term" value="F:metal ion binding"/>
    <property type="evidence" value="ECO:0007669"/>
    <property type="project" value="UniProtKB-KW"/>
</dbReference>
<feature type="transmembrane region" description="Helical" evidence="8">
    <location>
        <begin position="111"/>
        <end position="130"/>
    </location>
</feature>
<evidence type="ECO:0000313" key="10">
    <source>
        <dbReference type="Proteomes" id="UP000010384"/>
    </source>
</evidence>
<dbReference type="InParanoid" id="K9TWF4"/>
<dbReference type="KEGG" id="cthe:Chro_1201"/>
<feature type="transmembrane region" description="Helical" evidence="8">
    <location>
        <begin position="188"/>
        <end position="204"/>
    </location>
</feature>
<dbReference type="Pfam" id="PF00953">
    <property type="entry name" value="Glycos_transf_4"/>
    <property type="match status" value="1"/>
</dbReference>
<dbReference type="Proteomes" id="UP000010384">
    <property type="component" value="Chromosome"/>
</dbReference>
<dbReference type="STRING" id="251229.Chro_1201"/>
<dbReference type="PANTHER" id="PTHR22926">
    <property type="entry name" value="PHOSPHO-N-ACETYLMURAMOYL-PENTAPEPTIDE-TRANSFERASE"/>
    <property type="match status" value="1"/>
</dbReference>
<evidence type="ECO:0000256" key="7">
    <source>
        <dbReference type="PIRSR" id="PIRSR600715-1"/>
    </source>
</evidence>
<dbReference type="GO" id="GO:0005886">
    <property type="term" value="C:plasma membrane"/>
    <property type="evidence" value="ECO:0007669"/>
    <property type="project" value="UniProtKB-SubCell"/>
</dbReference>
<dbReference type="eggNOG" id="COG0472">
    <property type="taxonomic scope" value="Bacteria"/>
</dbReference>
<evidence type="ECO:0000256" key="2">
    <source>
        <dbReference type="ARBA" id="ARBA00022475"/>
    </source>
</evidence>
<accession>K9TWF4</accession>
<dbReference type="CDD" id="cd06854">
    <property type="entry name" value="GT_WbpL_WbcO_like"/>
    <property type="match status" value="1"/>
</dbReference>
<dbReference type="AlphaFoldDB" id="K9TWF4"/>
<evidence type="ECO:0000256" key="8">
    <source>
        <dbReference type="SAM" id="Phobius"/>
    </source>
</evidence>
<evidence type="ECO:0000313" key="9">
    <source>
        <dbReference type="EMBL" id="AFY86728.1"/>
    </source>
</evidence>
<evidence type="ECO:0000256" key="3">
    <source>
        <dbReference type="ARBA" id="ARBA00022679"/>
    </source>
</evidence>
<organism evidence="9 10">
    <name type="scientific">Chroococcidiopsis thermalis (strain PCC 7203)</name>
    <dbReference type="NCBI Taxonomy" id="251229"/>
    <lineage>
        <taxon>Bacteria</taxon>
        <taxon>Bacillati</taxon>
        <taxon>Cyanobacteriota</taxon>
        <taxon>Cyanophyceae</taxon>
        <taxon>Chroococcidiopsidales</taxon>
        <taxon>Chroococcidiopsidaceae</taxon>
        <taxon>Chroococcidiopsis</taxon>
    </lineage>
</organism>
<comment type="cofactor">
    <cofactor evidence="7">
        <name>Mg(2+)</name>
        <dbReference type="ChEBI" id="CHEBI:18420"/>
    </cofactor>
</comment>
<reference evidence="9 10" key="1">
    <citation type="submission" date="2012-06" db="EMBL/GenBank/DDBJ databases">
        <title>Finished chromosome of genome of Chroococcidiopsis thermalis PCC 7203.</title>
        <authorList>
            <consortium name="US DOE Joint Genome Institute"/>
            <person name="Gugger M."/>
            <person name="Coursin T."/>
            <person name="Rippka R."/>
            <person name="Tandeau De Marsac N."/>
            <person name="Huntemann M."/>
            <person name="Wei C.-L."/>
            <person name="Han J."/>
            <person name="Detter J.C."/>
            <person name="Han C."/>
            <person name="Tapia R."/>
            <person name="Davenport K."/>
            <person name="Daligault H."/>
            <person name="Erkkila T."/>
            <person name="Gu W."/>
            <person name="Munk A.C.C."/>
            <person name="Teshima H."/>
            <person name="Xu Y."/>
            <person name="Chain P."/>
            <person name="Chen A."/>
            <person name="Krypides N."/>
            <person name="Mavromatis K."/>
            <person name="Markowitz V."/>
            <person name="Szeto E."/>
            <person name="Ivanova N."/>
            <person name="Mikhailova N."/>
            <person name="Ovchinnikova G."/>
            <person name="Pagani I."/>
            <person name="Pati A."/>
            <person name="Goodwin L."/>
            <person name="Peters L."/>
            <person name="Pitluck S."/>
            <person name="Woyke T."/>
            <person name="Kerfeld C."/>
        </authorList>
    </citation>
    <scope>NUCLEOTIDE SEQUENCE [LARGE SCALE GENOMIC DNA]</scope>
    <source>
        <strain evidence="9 10">PCC 7203</strain>
    </source>
</reference>
<feature type="binding site" evidence="7">
    <location>
        <position position="213"/>
    </location>
    <ligand>
        <name>Mg(2+)</name>
        <dbReference type="ChEBI" id="CHEBI:18420"/>
    </ligand>
</feature>
<dbReference type="GO" id="GO:0016780">
    <property type="term" value="F:phosphotransferase activity, for other substituted phosphate groups"/>
    <property type="evidence" value="ECO:0007669"/>
    <property type="project" value="InterPro"/>
</dbReference>
<dbReference type="GO" id="GO:0009103">
    <property type="term" value="P:lipopolysaccharide biosynthetic process"/>
    <property type="evidence" value="ECO:0007669"/>
    <property type="project" value="TreeGrafter"/>
</dbReference>
<evidence type="ECO:0000256" key="1">
    <source>
        <dbReference type="ARBA" id="ARBA00004651"/>
    </source>
</evidence>
<dbReference type="PANTHER" id="PTHR22926:SF3">
    <property type="entry name" value="UNDECAPRENYL-PHOSPHATE ALPHA-N-ACETYLGLUCOSAMINYL 1-PHOSPHATE TRANSFERASE"/>
    <property type="match status" value="1"/>
</dbReference>
<dbReference type="PATRIC" id="fig|251229.3.peg.1416"/>
<gene>
    <name evidence="9" type="ORF">Chro_1201</name>
</gene>
<proteinExistence type="predicted"/>
<sequence>MTTMPSIVLSVFSFGISFLTVNLIRQRFRQSLLDIPNERSSHTQPTPRGGGLGFIIAFAITSAIAMGNNYVHLFADVPLNLNLVIVWLILIPLAIVGIIDDRSNVPAGIRYLVQLAAAGVAVTYFGAFPQPWLSQFGVVGSIVAIVLTAIGMTAIVNFYNFMDGLDGIVAGTSAIQLGFFAFYLHQPLLWFLVAALVGFLWWNWSPAKIFMGDAGSTVLGATVAIALLNAGDSAVQAWSALAVTLPLVGDAIYTIVRRLLKRENIFQAHRSHLYQRLQQSGWSHGRVAATYMGITLAIALVVGFYGLKGAIVGAIGTVAAGLGGEIYMRSRPIKQGS</sequence>
<dbReference type="EMBL" id="CP003597">
    <property type="protein sequence ID" value="AFY86728.1"/>
    <property type="molecule type" value="Genomic_DNA"/>
</dbReference>
<dbReference type="InterPro" id="IPR000715">
    <property type="entry name" value="Glycosyl_transferase_4"/>
</dbReference>
<keyword evidence="4 8" id="KW-0812">Transmembrane</keyword>
<keyword evidence="3 9" id="KW-0808">Transferase</keyword>
<feature type="binding site" evidence="7">
    <location>
        <position position="160"/>
    </location>
    <ligand>
        <name>Mg(2+)</name>
        <dbReference type="ChEBI" id="CHEBI:18420"/>
    </ligand>
</feature>
<feature type="transmembrane region" description="Helical" evidence="8">
    <location>
        <begin position="79"/>
        <end position="99"/>
    </location>
</feature>
<dbReference type="GO" id="GO:0071555">
    <property type="term" value="P:cell wall organization"/>
    <property type="evidence" value="ECO:0007669"/>
    <property type="project" value="TreeGrafter"/>
</dbReference>
<feature type="transmembrane region" description="Helical" evidence="8">
    <location>
        <begin position="49"/>
        <end position="67"/>
    </location>
</feature>
<comment type="subcellular location">
    <subcellularLocation>
        <location evidence="1">Cell membrane</location>
        <topology evidence="1">Multi-pass membrane protein</topology>
    </subcellularLocation>
</comment>